<reference evidence="3" key="1">
    <citation type="submission" date="2024-05" db="EMBL/GenBank/DDBJ databases">
        <title>Planctomycetes of the genus Singulisphaera possess chitinolytic capabilities.</title>
        <authorList>
            <person name="Ivanova A."/>
        </authorList>
    </citation>
    <scope>NUCLEOTIDE SEQUENCE</scope>
    <source>
        <strain evidence="3">Ch08T</strain>
    </source>
</reference>
<dbReference type="Gene3D" id="3.40.50.150">
    <property type="entry name" value="Vaccinia Virus protein VP39"/>
    <property type="match status" value="1"/>
</dbReference>
<evidence type="ECO:0000313" key="3">
    <source>
        <dbReference type="EMBL" id="XBH06155.1"/>
    </source>
</evidence>
<dbReference type="CDD" id="cd02440">
    <property type="entry name" value="AdoMet_MTases"/>
    <property type="match status" value="1"/>
</dbReference>
<dbReference type="GO" id="GO:0008168">
    <property type="term" value="F:methyltransferase activity"/>
    <property type="evidence" value="ECO:0007669"/>
    <property type="project" value="UniProtKB-KW"/>
</dbReference>
<feature type="domain" description="Methyltransferase" evidence="2">
    <location>
        <begin position="52"/>
        <end position="144"/>
    </location>
</feature>
<dbReference type="InterPro" id="IPR041698">
    <property type="entry name" value="Methyltransf_25"/>
</dbReference>
<evidence type="ECO:0000256" key="1">
    <source>
        <dbReference type="ARBA" id="ARBA00022679"/>
    </source>
</evidence>
<dbReference type="EMBL" id="CP155447">
    <property type="protein sequence ID" value="XBH06155.1"/>
    <property type="molecule type" value="Genomic_DNA"/>
</dbReference>
<name>A0AAU7CMA1_9BACT</name>
<dbReference type="PANTHER" id="PTHR43861">
    <property type="entry name" value="TRANS-ACONITATE 2-METHYLTRANSFERASE-RELATED"/>
    <property type="match status" value="1"/>
</dbReference>
<sequence length="243" mass="27449">MADDYRKQLYDRYVTSHVKNQIPLTLDAFRSREPYLNQVITRHFPPDRDASIMDLGCGHGALVHFAHRAGYRHAIGVDTSFEQVVEAERLGINGVVQGDVRETLRTLADDSQDAIIAFDLIEHLTKQELLTLAEEVWRTLKPGGRWIIHTPNAGSPFFGTIRYGDYTHEQAFTTSSINQVLIASRFSRVTCFEDVPIPHGLKSTIRSLAWRVIRLGLRFYVAAETGNANGHIFSQNFLVVAIK</sequence>
<evidence type="ECO:0000259" key="2">
    <source>
        <dbReference type="Pfam" id="PF13649"/>
    </source>
</evidence>
<dbReference type="AlphaFoldDB" id="A0AAU7CMA1"/>
<dbReference type="SUPFAM" id="SSF53335">
    <property type="entry name" value="S-adenosyl-L-methionine-dependent methyltransferases"/>
    <property type="match status" value="1"/>
</dbReference>
<keyword evidence="1 3" id="KW-0808">Transferase</keyword>
<proteinExistence type="predicted"/>
<protein>
    <submittedName>
        <fullName evidence="3">Class I SAM-dependent methyltransferase</fullName>
        <ecNumber evidence="3">2.1.-.-</ecNumber>
    </submittedName>
</protein>
<dbReference type="EC" id="2.1.-.-" evidence="3"/>
<dbReference type="RefSeq" id="WP_406699007.1">
    <property type="nucleotide sequence ID" value="NZ_CP155447.1"/>
</dbReference>
<keyword evidence="3" id="KW-0489">Methyltransferase</keyword>
<dbReference type="GO" id="GO:0032259">
    <property type="term" value="P:methylation"/>
    <property type="evidence" value="ECO:0007669"/>
    <property type="project" value="UniProtKB-KW"/>
</dbReference>
<accession>A0AAU7CMA1</accession>
<dbReference type="Pfam" id="PF13649">
    <property type="entry name" value="Methyltransf_25"/>
    <property type="match status" value="1"/>
</dbReference>
<dbReference type="InterPro" id="IPR029063">
    <property type="entry name" value="SAM-dependent_MTases_sf"/>
</dbReference>
<organism evidence="3">
    <name type="scientific">Singulisphaera sp. Ch08</name>
    <dbReference type="NCBI Taxonomy" id="3120278"/>
    <lineage>
        <taxon>Bacteria</taxon>
        <taxon>Pseudomonadati</taxon>
        <taxon>Planctomycetota</taxon>
        <taxon>Planctomycetia</taxon>
        <taxon>Isosphaerales</taxon>
        <taxon>Isosphaeraceae</taxon>
        <taxon>Singulisphaera</taxon>
    </lineage>
</organism>
<gene>
    <name evidence="3" type="ORF">V5E97_09000</name>
</gene>